<gene>
    <name evidence="6" type="ORF">SAMN04489835_0303</name>
</gene>
<feature type="domain" description="FtsK" evidence="5">
    <location>
        <begin position="626"/>
        <end position="823"/>
    </location>
</feature>
<dbReference type="AlphaFoldDB" id="A0A1H6IND5"/>
<evidence type="ECO:0000259" key="5">
    <source>
        <dbReference type="PROSITE" id="PS50901"/>
    </source>
</evidence>
<dbReference type="OrthoDB" id="3217500at2"/>
<protein>
    <submittedName>
        <fullName evidence="6">FtsK/SpoIIIE family protein</fullName>
    </submittedName>
</protein>
<dbReference type="PANTHER" id="PTHR22683:SF41">
    <property type="entry name" value="DNA TRANSLOCASE FTSK"/>
    <property type="match status" value="1"/>
</dbReference>
<dbReference type="PANTHER" id="PTHR22683">
    <property type="entry name" value="SPORULATION PROTEIN RELATED"/>
    <property type="match status" value="1"/>
</dbReference>
<feature type="binding site" evidence="3">
    <location>
        <begin position="644"/>
        <end position="651"/>
    </location>
    <ligand>
        <name>ATP</name>
        <dbReference type="ChEBI" id="CHEBI:30616"/>
    </ligand>
</feature>
<keyword evidence="7" id="KW-1185">Reference proteome</keyword>
<dbReference type="InterPro" id="IPR003593">
    <property type="entry name" value="AAA+_ATPase"/>
</dbReference>
<evidence type="ECO:0000256" key="1">
    <source>
        <dbReference type="ARBA" id="ARBA00022741"/>
    </source>
</evidence>
<dbReference type="Gene3D" id="3.40.50.300">
    <property type="entry name" value="P-loop containing nucleotide triphosphate hydrolases"/>
    <property type="match status" value="3"/>
</dbReference>
<dbReference type="RefSeq" id="WP_083405655.1">
    <property type="nucleotide sequence ID" value="NZ_LT629971.1"/>
</dbReference>
<evidence type="ECO:0000256" key="3">
    <source>
        <dbReference type="PROSITE-ProRule" id="PRU00289"/>
    </source>
</evidence>
<evidence type="ECO:0000313" key="6">
    <source>
        <dbReference type="EMBL" id="SEH48065.1"/>
    </source>
</evidence>
<dbReference type="InterPro" id="IPR002543">
    <property type="entry name" value="FtsK_dom"/>
</dbReference>
<dbReference type="SMART" id="SM00382">
    <property type="entry name" value="AAA"/>
    <property type="match status" value="1"/>
</dbReference>
<accession>A0A1H6IND5</accession>
<feature type="region of interest" description="Disordered" evidence="4">
    <location>
        <begin position="1"/>
        <end position="54"/>
    </location>
</feature>
<reference evidence="7" key="1">
    <citation type="submission" date="2016-10" db="EMBL/GenBank/DDBJ databases">
        <authorList>
            <person name="Varghese N."/>
            <person name="Submissions S."/>
        </authorList>
    </citation>
    <scope>NUCLEOTIDE SEQUENCE [LARGE SCALE GENOMIC DNA]</scope>
    <source>
        <strain evidence="7">DSM 45405</strain>
    </source>
</reference>
<dbReference type="STRING" id="370526.SAMN04489835_0303"/>
<dbReference type="GO" id="GO:0003677">
    <property type="term" value="F:DNA binding"/>
    <property type="evidence" value="ECO:0007669"/>
    <property type="project" value="InterPro"/>
</dbReference>
<name>A0A1H6IND5_MYCRU</name>
<organism evidence="6 7">
    <name type="scientific">Mycolicibacterium rutilum</name>
    <name type="common">Mycobacterium rutilum</name>
    <dbReference type="NCBI Taxonomy" id="370526"/>
    <lineage>
        <taxon>Bacteria</taxon>
        <taxon>Bacillati</taxon>
        <taxon>Actinomycetota</taxon>
        <taxon>Actinomycetes</taxon>
        <taxon>Mycobacteriales</taxon>
        <taxon>Mycobacteriaceae</taxon>
        <taxon>Mycolicibacterium</taxon>
    </lineage>
</organism>
<evidence type="ECO:0000256" key="2">
    <source>
        <dbReference type="ARBA" id="ARBA00022840"/>
    </source>
</evidence>
<dbReference type="InterPro" id="IPR027417">
    <property type="entry name" value="P-loop_NTPase"/>
</dbReference>
<dbReference type="EMBL" id="LT629971">
    <property type="protein sequence ID" value="SEH48065.1"/>
    <property type="molecule type" value="Genomic_DNA"/>
</dbReference>
<feature type="compositionally biased region" description="Pro residues" evidence="4">
    <location>
        <begin position="36"/>
        <end position="50"/>
    </location>
</feature>
<keyword evidence="2 3" id="KW-0067">ATP-binding</keyword>
<sequence>MHPDRGNRRANPFGGPINTGGAPRPAAGPQTTWSRPGPPPPPPAGPPPEPATERIAQPVEDYPDFAEPASTTPALVEADGQYAALVHDYQYAADIVERAATEIVEAFIGSHRDTRPVLDQMAATHESVIRTFREHFGPAPYASGTGTATQPNQWIASAQDLIGRLNARRVPFTRTGRDQQQKEFTTETQQLLSTYEPTLKEFALLEWRYMVSAGSARAEAIYTSALSRSPMLPLPPPPIGPYPQPVDRELVSGPGPLKVFLGQMTPRTVWFNSTAQGGHGNDDHFMTIPELAIPVVVDLDAIGSFVVTEAECLETPILNLLSALPANQLQLPVFDPEHGGNSAKFLYGLGDSAERIIGDRVKTSDRELNDLLQSTEEHITFVTQRFLQGEHSSLTEYNRAAGEVAEPYRMLLLYDFPSGFARGGHYDRDQLERLQKIIRNGPRAGVFTVLVIRDKAVLTDAIEKRNNNFSVGTDHPLEHVTKVIRELPWFISGGGLTHHTLQRLAGQPGGVRVVESTGGAHTHSGGAQVSAGTVTWRFEPGALPSAPVASSLLDSVKRNLHTADDVRVTPERVAELAHTAQQSAAATFGERFVPTVARPDKPETWWRATSDRGVTGHFGRIGARQVADLILDSEVNTFGALIGGRPGSGKSVLLHAVIMSIAIEYPPSEVELFLIDFKEGVEFKQYADEGLPHARVIAIESERDFGLSVLQNVAREINRRGELFRNEGGGATNLREYRARTRQPLKRLVLIIDEFQQLFYRDDKIAAESAEILELVLRQGRAFGIHVILASQSLAGLASLGKHVLGFIPTRIALQSSESDSRLVLGEENTDAQTLSRAGEGILNRKGGHKDANERFQAAFWDPDARSAALRLMTQRARSARMPDITTVFAGHEPADVTTVPFDALVPPQGDARHLGIPVGLPLTLDADPLFTTLRRDAGSNLLIVDEQGGSSLAIAIASVQRQGAAVELLDFGGDENDWPAVVDELGALDDVRVGRRKAAGPTLTRLAGLVNERQEMGEYRSRPIVLALAAMGRARDFDPNSYDDDALTNLLGTILKDGPEVGVHVLCWFDRPAGIGKRVSSSQLNEFGQRLVGVLNRDDSSQLIDSENAASLKSGQGICADLDRAAEYRIRRFAPPPLKWFTAMRTEG</sequence>
<dbReference type="InterPro" id="IPR050206">
    <property type="entry name" value="FtsK/SpoIIIE/SftA"/>
</dbReference>
<dbReference type="Pfam" id="PF01580">
    <property type="entry name" value="FtsK_SpoIIIE"/>
    <property type="match status" value="1"/>
</dbReference>
<dbReference type="Proteomes" id="UP000182915">
    <property type="component" value="Chromosome I"/>
</dbReference>
<dbReference type="PROSITE" id="PS50901">
    <property type="entry name" value="FTSK"/>
    <property type="match status" value="1"/>
</dbReference>
<dbReference type="GO" id="GO:0005524">
    <property type="term" value="F:ATP binding"/>
    <property type="evidence" value="ECO:0007669"/>
    <property type="project" value="UniProtKB-UniRule"/>
</dbReference>
<dbReference type="SUPFAM" id="SSF52540">
    <property type="entry name" value="P-loop containing nucleoside triphosphate hydrolases"/>
    <property type="match status" value="1"/>
</dbReference>
<proteinExistence type="predicted"/>
<keyword evidence="1 3" id="KW-0547">Nucleotide-binding</keyword>
<evidence type="ECO:0000256" key="4">
    <source>
        <dbReference type="SAM" id="MobiDB-lite"/>
    </source>
</evidence>
<evidence type="ECO:0000313" key="7">
    <source>
        <dbReference type="Proteomes" id="UP000182915"/>
    </source>
</evidence>